<dbReference type="Pfam" id="PF01041">
    <property type="entry name" value="DegT_DnrJ_EryC1"/>
    <property type="match status" value="1"/>
</dbReference>
<accession>A0ABU1Z4H5</accession>
<dbReference type="Proteomes" id="UP001180536">
    <property type="component" value="Unassembled WGS sequence"/>
</dbReference>
<evidence type="ECO:0000313" key="5">
    <source>
        <dbReference type="Proteomes" id="UP001180536"/>
    </source>
</evidence>
<sequence length="364" mass="38900">MSLPFLDLKRLNAAHDEAIRAGIARVIDSGWYILGEEVAAFEREFAAYCQARHCIGVADGLDALALILKAYGIGEGDEVLVPSNTFIATWLAVSQAGATPVPVEPDPRTHNIDPARLEAAITPTTRAIMPVHLYGQPADMGPLLDVARRHGLKVIEDAAQAHGARYRGRRVGSLGDAAGFSFYPGKNLGAMGDGGAITTNDDALAAKLRMLRNYGSSIKYKHEMAGVNSRLDEMQAAVLRAKLPSLDADNAARRRIAAAYLDALKDLPLQLPQVADGAEPVWHLMVIGTDKRPAVQAALTAAGIGHLVHYPIACHQQQAYAGQAWPPLPIAEALQHQVLSLPIAPYMSTDDVARVAAVVRQALS</sequence>
<evidence type="ECO:0000256" key="2">
    <source>
        <dbReference type="ARBA" id="ARBA00037999"/>
    </source>
</evidence>
<dbReference type="Gene3D" id="3.90.1150.10">
    <property type="entry name" value="Aspartate Aminotransferase, domain 1"/>
    <property type="match status" value="1"/>
</dbReference>
<evidence type="ECO:0000313" key="4">
    <source>
        <dbReference type="EMBL" id="MDR7294931.1"/>
    </source>
</evidence>
<dbReference type="PANTHER" id="PTHR30244:SF36">
    <property type="entry name" value="3-OXO-GLUCOSE-6-PHOSPHATE:GLUTAMATE AMINOTRANSFERASE"/>
    <property type="match status" value="1"/>
</dbReference>
<organism evidence="4 5">
    <name type="scientific">Pelomonas aquatica</name>
    <dbReference type="NCBI Taxonomy" id="431058"/>
    <lineage>
        <taxon>Bacteria</taxon>
        <taxon>Pseudomonadati</taxon>
        <taxon>Pseudomonadota</taxon>
        <taxon>Betaproteobacteria</taxon>
        <taxon>Burkholderiales</taxon>
        <taxon>Sphaerotilaceae</taxon>
        <taxon>Roseateles</taxon>
    </lineage>
</organism>
<dbReference type="EMBL" id="JAVDXQ010000001">
    <property type="protein sequence ID" value="MDR7294931.1"/>
    <property type="molecule type" value="Genomic_DNA"/>
</dbReference>
<dbReference type="Gene3D" id="3.40.640.10">
    <property type="entry name" value="Type I PLP-dependent aspartate aminotransferase-like (Major domain)"/>
    <property type="match status" value="1"/>
</dbReference>
<dbReference type="PANTHER" id="PTHR30244">
    <property type="entry name" value="TRANSAMINASE"/>
    <property type="match status" value="1"/>
</dbReference>
<dbReference type="SUPFAM" id="SSF53383">
    <property type="entry name" value="PLP-dependent transferases"/>
    <property type="match status" value="1"/>
</dbReference>
<name>A0ABU1Z4H5_9BURK</name>
<dbReference type="RefSeq" id="WP_310340740.1">
    <property type="nucleotide sequence ID" value="NZ_JAVDXQ010000001.1"/>
</dbReference>
<dbReference type="InterPro" id="IPR015421">
    <property type="entry name" value="PyrdxlP-dep_Trfase_major"/>
</dbReference>
<reference evidence="4 5" key="1">
    <citation type="submission" date="2023-07" db="EMBL/GenBank/DDBJ databases">
        <title>Sorghum-associated microbial communities from plants grown in Nebraska, USA.</title>
        <authorList>
            <person name="Schachtman D."/>
        </authorList>
    </citation>
    <scope>NUCLEOTIDE SEQUENCE [LARGE SCALE GENOMIC DNA]</scope>
    <source>
        <strain evidence="4 5">BE310</strain>
    </source>
</reference>
<protein>
    <submittedName>
        <fullName evidence="4">dTDP-4-amino-4,6-dideoxygalactose transaminase</fullName>
    </submittedName>
</protein>
<dbReference type="InterPro" id="IPR015424">
    <property type="entry name" value="PyrdxlP-dep_Trfase"/>
</dbReference>
<dbReference type="InterPro" id="IPR000653">
    <property type="entry name" value="DegT/StrS_aminotransferase"/>
</dbReference>
<comment type="similarity">
    <text evidence="2 3">Belongs to the DegT/DnrJ/EryC1 family.</text>
</comment>
<dbReference type="PIRSF" id="PIRSF000390">
    <property type="entry name" value="PLP_StrS"/>
    <property type="match status" value="1"/>
</dbReference>
<keyword evidence="5" id="KW-1185">Reference proteome</keyword>
<evidence type="ECO:0000256" key="3">
    <source>
        <dbReference type="RuleBase" id="RU004508"/>
    </source>
</evidence>
<dbReference type="InterPro" id="IPR015422">
    <property type="entry name" value="PyrdxlP-dep_Trfase_small"/>
</dbReference>
<gene>
    <name evidence="4" type="ORF">J2X16_000252</name>
</gene>
<keyword evidence="1 3" id="KW-0663">Pyridoxal phosphate</keyword>
<evidence type="ECO:0000256" key="1">
    <source>
        <dbReference type="ARBA" id="ARBA00022898"/>
    </source>
</evidence>
<comment type="caution">
    <text evidence="4">The sequence shown here is derived from an EMBL/GenBank/DDBJ whole genome shotgun (WGS) entry which is preliminary data.</text>
</comment>
<dbReference type="CDD" id="cd00616">
    <property type="entry name" value="AHBA_syn"/>
    <property type="match status" value="1"/>
</dbReference>
<proteinExistence type="inferred from homology"/>